<sequence length="1472" mass="173230">MNQQTTEFVHTEFDQQYHKIDHLHNDNESFLGSGSQRHISQPLHLITSDDKVSHKELDKHEEQLFDKYTLKRTNSDSAKSANFKQTKILSPKNEKSQESFSQIVHFESEFGLGKKHQDHLGLMHSKNEKRSHLKINYNNLVEDKKSMRNQQFMRNTFKKVRLQLWVKKFAVKMISLLKRNQLASFLGKKEFFHILNDKAAFYNSDLAFQKEIYSLTNRDKKFEQIINSQNLKNSFINLQNKQLSCINMESFQSLFKVLNSIPVISTLSKQKFIWDQIQLLCLGFFFIIIPIIIVFNMTIEGIIGTNLVELFIVVLMIIDVFINFNTSLMQQGKEIKDHYKIAKFYLRNGFCIDIITLICLISYFIVSQQRYLWHVEVISNILLVTFYLRLQQFSRVLKKIEIQYHFSPQISQALRLIKLLLMNIYIIHVLSCLWIQIAYWQYNTNSWLIKFELINQPWYIQFLNSFYFNTVTMVTVGYGDISPQTDLERLFSIFTVLSACCVFAYSISEVGSIFEQMNKANKKQKVNMFIINSYMKKKRITIDLQYQIRHYLEYYWNESFSENTDKQQMIINQLSNNLKENLMLEANRLILESPLFRDNFSLKTLLKTVSIVTEQRCTPEEIIFLGGESDDNSIYFIEKGQVQVFHTFENPNFDSKNQMNVRGRGEYFGEVCFFTGKSRVNNYRSLDFTTLLKIERKKFIEILQENPEDYERFCMIKDDITFNNNIKHTQRKCVYCRDQPLLDAQHIEALCPVLHYIPNKLRLQDSFKHQFNQELRKKHFRQRQFKYNTLGRIEQASGDQANFVASQNQLLEIYSEQYGIIHELEYLNEQDYLIEGQEFSDKHLNQINSRNNLNNISGNFSSSSDVRSSDSEISENSNYFESNNSQVNTPNSLNSIFQNEAFTKKYPEMQSQDRKNSVIQEAAESESDTELSPNLQNLQSPSQASKEVDKLNDQEIICIQNDENSKTVSEKKQEQKIISQKLLQQVNQISNNSPMSQSIEKKHILKHSKTSISDIENNNESDQYIAALRKKRASLAKTHSNENEESFQNRSRKNSQHVQSKRGSKDSEQISHMQNKQQSKSQFNENNFKRRDSKSMQEIKQDRELLKIYMERRKSEKNLSTDSSFSSIKQSHKHDHKDQSSLRFLEYLKKSYQMIKSNPNSENIGLNELIKKASINNQLCLEDQFIADNKNYQNQQHQNLLQFSQQIETLVKNFNSFQENVLSQQNHNHRHHDFTRYQHFKNSKQNIDNFFQQFDQMKSYQIYFPHNNYDYVLSHCYHKYLKQKRLKNKEQYQNFKSCFLQGQSNSSSSQLNEQQSSNSNSNSNNNNNNMNSNSNYAALTDIFGQSSINRLKILMSNTNVRQNQKQDGKSLKQKHKEPSPKNKLADQPQLEEDFKTKSSSTKKNETDSEGKSFQNGFFVGSSSSNFQSENLNSEKQKSRFGIKNSASQKFKKDNNNPYFAQLDQKDQVHDHI</sequence>
<dbReference type="SUPFAM" id="SSF81324">
    <property type="entry name" value="Voltage-gated potassium channels"/>
    <property type="match status" value="1"/>
</dbReference>
<feature type="compositionally biased region" description="Basic and acidic residues" evidence="1">
    <location>
        <begin position="1463"/>
        <end position="1472"/>
    </location>
</feature>
<feature type="region of interest" description="Disordered" evidence="1">
    <location>
        <begin position="1116"/>
        <end position="1137"/>
    </location>
</feature>
<dbReference type="Gene3D" id="2.60.120.10">
    <property type="entry name" value="Jelly Rolls"/>
    <property type="match status" value="1"/>
</dbReference>
<dbReference type="Gene3D" id="1.10.287.70">
    <property type="match status" value="1"/>
</dbReference>
<dbReference type="Pfam" id="PF07885">
    <property type="entry name" value="Ion_trans_2"/>
    <property type="match status" value="1"/>
</dbReference>
<feature type="transmembrane region" description="Helical" evidence="2">
    <location>
        <begin position="490"/>
        <end position="508"/>
    </location>
</feature>
<protein>
    <submittedName>
        <fullName evidence="4">Cyclic nucleotide-binding domain protein, putative</fullName>
    </submittedName>
</protein>
<feature type="transmembrane region" description="Helical" evidence="2">
    <location>
        <begin position="301"/>
        <end position="324"/>
    </location>
</feature>
<dbReference type="GO" id="GO:0005249">
    <property type="term" value="F:voltage-gated potassium channel activity"/>
    <property type="evidence" value="ECO:0007669"/>
    <property type="project" value="TreeGrafter"/>
</dbReference>
<dbReference type="InterPro" id="IPR014710">
    <property type="entry name" value="RmlC-like_jellyroll"/>
</dbReference>
<dbReference type="CDD" id="cd00038">
    <property type="entry name" value="CAP_ED"/>
    <property type="match status" value="1"/>
</dbReference>
<feature type="transmembrane region" description="Helical" evidence="2">
    <location>
        <begin position="371"/>
        <end position="390"/>
    </location>
</feature>
<dbReference type="InterPro" id="IPR018490">
    <property type="entry name" value="cNMP-bd_dom_sf"/>
</dbReference>
<feature type="region of interest" description="Disordered" evidence="1">
    <location>
        <begin position="1360"/>
        <end position="1472"/>
    </location>
</feature>
<keyword evidence="2" id="KW-0472">Membrane</keyword>
<feature type="compositionally biased region" description="Basic residues" evidence="1">
    <location>
        <begin position="1050"/>
        <end position="1062"/>
    </location>
</feature>
<dbReference type="KEGG" id="tet:TTHERM_00312308"/>
<feature type="compositionally biased region" description="Polar residues" evidence="1">
    <location>
        <begin position="930"/>
        <end position="945"/>
    </location>
</feature>
<evidence type="ECO:0000256" key="2">
    <source>
        <dbReference type="SAM" id="Phobius"/>
    </source>
</evidence>
<evidence type="ECO:0000313" key="5">
    <source>
        <dbReference type="Proteomes" id="UP000009168"/>
    </source>
</evidence>
<dbReference type="Proteomes" id="UP000009168">
    <property type="component" value="Unassembled WGS sequence"/>
</dbReference>
<dbReference type="SMART" id="SM00100">
    <property type="entry name" value="cNMP"/>
    <property type="match status" value="1"/>
</dbReference>
<feature type="compositionally biased region" description="Low complexity" evidence="1">
    <location>
        <begin position="852"/>
        <end position="866"/>
    </location>
</feature>
<feature type="region of interest" description="Disordered" evidence="1">
    <location>
        <begin position="908"/>
        <end position="949"/>
    </location>
</feature>
<proteinExistence type="predicted"/>
<feature type="region of interest" description="Disordered" evidence="1">
    <location>
        <begin position="852"/>
        <end position="892"/>
    </location>
</feature>
<dbReference type="PANTHER" id="PTHR45689">
    <property type="entry name" value="I[[H]] CHANNEL, ISOFORM E"/>
    <property type="match status" value="1"/>
</dbReference>
<dbReference type="Pfam" id="PF00027">
    <property type="entry name" value="cNMP_binding"/>
    <property type="match status" value="1"/>
</dbReference>
<dbReference type="SUPFAM" id="SSF51206">
    <property type="entry name" value="cAMP-binding domain-like"/>
    <property type="match status" value="1"/>
</dbReference>
<dbReference type="GO" id="GO:0003254">
    <property type="term" value="P:regulation of membrane depolarization"/>
    <property type="evidence" value="ECO:0007669"/>
    <property type="project" value="TreeGrafter"/>
</dbReference>
<feature type="domain" description="Cyclic nucleotide-binding" evidence="3">
    <location>
        <begin position="632"/>
        <end position="712"/>
    </location>
</feature>
<name>A4VEY2_TETTS</name>
<feature type="transmembrane region" description="Helical" evidence="2">
    <location>
        <begin position="345"/>
        <end position="365"/>
    </location>
</feature>
<reference evidence="5" key="1">
    <citation type="journal article" date="2006" name="PLoS Biol.">
        <title>Macronuclear genome sequence of the ciliate Tetrahymena thermophila, a model eukaryote.</title>
        <authorList>
            <person name="Eisen J.A."/>
            <person name="Coyne R.S."/>
            <person name="Wu M."/>
            <person name="Wu D."/>
            <person name="Thiagarajan M."/>
            <person name="Wortman J.R."/>
            <person name="Badger J.H."/>
            <person name="Ren Q."/>
            <person name="Amedeo P."/>
            <person name="Jones K.M."/>
            <person name="Tallon L.J."/>
            <person name="Delcher A.L."/>
            <person name="Salzberg S.L."/>
            <person name="Silva J.C."/>
            <person name="Haas B.J."/>
            <person name="Majoros W.H."/>
            <person name="Farzad M."/>
            <person name="Carlton J.M."/>
            <person name="Smith R.K. Jr."/>
            <person name="Garg J."/>
            <person name="Pearlman R.E."/>
            <person name="Karrer K.M."/>
            <person name="Sun L."/>
            <person name="Manning G."/>
            <person name="Elde N.C."/>
            <person name="Turkewitz A.P."/>
            <person name="Asai D.J."/>
            <person name="Wilkes D.E."/>
            <person name="Wang Y."/>
            <person name="Cai H."/>
            <person name="Collins K."/>
            <person name="Stewart B.A."/>
            <person name="Lee S.R."/>
            <person name="Wilamowska K."/>
            <person name="Weinberg Z."/>
            <person name="Ruzzo W.L."/>
            <person name="Wloga D."/>
            <person name="Gaertig J."/>
            <person name="Frankel J."/>
            <person name="Tsao C.-C."/>
            <person name="Gorovsky M.A."/>
            <person name="Keeling P.J."/>
            <person name="Waller R.F."/>
            <person name="Patron N.J."/>
            <person name="Cherry J.M."/>
            <person name="Stover N.A."/>
            <person name="Krieger C.J."/>
            <person name="del Toro C."/>
            <person name="Ryder H.F."/>
            <person name="Williamson S.C."/>
            <person name="Barbeau R.A."/>
            <person name="Hamilton E.P."/>
            <person name="Orias E."/>
        </authorList>
    </citation>
    <scope>NUCLEOTIDE SEQUENCE [LARGE SCALE GENOMIC DNA]</scope>
    <source>
        <strain evidence="5">SB210</strain>
    </source>
</reference>
<dbReference type="GO" id="GO:0098855">
    <property type="term" value="C:HCN channel complex"/>
    <property type="evidence" value="ECO:0007669"/>
    <property type="project" value="TreeGrafter"/>
</dbReference>
<feature type="compositionally biased region" description="Polar residues" evidence="1">
    <location>
        <begin position="1120"/>
        <end position="1129"/>
    </location>
</feature>
<dbReference type="GeneID" id="7846461"/>
<dbReference type="EMBL" id="GG662498">
    <property type="protein sequence ID" value="EDK31208.2"/>
    <property type="molecule type" value="Genomic_DNA"/>
</dbReference>
<feature type="transmembrane region" description="Helical" evidence="2">
    <location>
        <begin position="277"/>
        <end position="295"/>
    </location>
</feature>
<dbReference type="PANTHER" id="PTHR45689:SF5">
    <property type="entry name" value="I[[H]] CHANNEL, ISOFORM E"/>
    <property type="match status" value="1"/>
</dbReference>
<feature type="compositionally biased region" description="Polar residues" evidence="1">
    <location>
        <begin position="1070"/>
        <end position="1086"/>
    </location>
</feature>
<dbReference type="OrthoDB" id="10035564at2759"/>
<keyword evidence="2" id="KW-0812">Transmembrane</keyword>
<feature type="compositionally biased region" description="Low complexity" evidence="1">
    <location>
        <begin position="874"/>
        <end position="885"/>
    </location>
</feature>
<dbReference type="InterPro" id="IPR000595">
    <property type="entry name" value="cNMP-bd_dom"/>
</dbReference>
<feature type="region of interest" description="Disordered" evidence="1">
    <location>
        <begin position="1036"/>
        <end position="1100"/>
    </location>
</feature>
<keyword evidence="2" id="KW-1133">Transmembrane helix</keyword>
<dbReference type="PROSITE" id="PS50042">
    <property type="entry name" value="CNMP_BINDING_3"/>
    <property type="match status" value="1"/>
</dbReference>
<dbReference type="eggNOG" id="KOG0500">
    <property type="taxonomic scope" value="Eukaryota"/>
</dbReference>
<dbReference type="InterPro" id="IPR051413">
    <property type="entry name" value="K/Na_HCN_channel"/>
</dbReference>
<organism evidence="4 5">
    <name type="scientific">Tetrahymena thermophila (strain SB210)</name>
    <dbReference type="NCBI Taxonomy" id="312017"/>
    <lineage>
        <taxon>Eukaryota</taxon>
        <taxon>Sar</taxon>
        <taxon>Alveolata</taxon>
        <taxon>Ciliophora</taxon>
        <taxon>Intramacronucleata</taxon>
        <taxon>Oligohymenophorea</taxon>
        <taxon>Hymenostomatida</taxon>
        <taxon>Tetrahymenina</taxon>
        <taxon>Tetrahymenidae</taxon>
        <taxon>Tetrahymena</taxon>
    </lineage>
</organism>
<feature type="region of interest" description="Disordered" evidence="1">
    <location>
        <begin position="1306"/>
        <end position="1333"/>
    </location>
</feature>
<feature type="compositionally biased region" description="Low complexity" evidence="1">
    <location>
        <begin position="1412"/>
        <end position="1431"/>
    </location>
</feature>
<gene>
    <name evidence="4" type="ORF">TTHERM_00312308</name>
</gene>
<dbReference type="InParanoid" id="A4VEY2"/>
<dbReference type="Gene3D" id="1.10.287.630">
    <property type="entry name" value="Helix hairpin bin"/>
    <property type="match status" value="1"/>
</dbReference>
<accession>A4VEY2</accession>
<dbReference type="RefSeq" id="XP_001471509.2">
    <property type="nucleotide sequence ID" value="XM_001471459.2"/>
</dbReference>
<dbReference type="GO" id="GO:0035725">
    <property type="term" value="P:sodium ion transmembrane transport"/>
    <property type="evidence" value="ECO:0007669"/>
    <property type="project" value="TreeGrafter"/>
</dbReference>
<feature type="transmembrane region" description="Helical" evidence="2">
    <location>
        <begin position="459"/>
        <end position="478"/>
    </location>
</feature>
<evidence type="ECO:0000256" key="1">
    <source>
        <dbReference type="SAM" id="MobiDB-lite"/>
    </source>
</evidence>
<feature type="transmembrane region" description="Helical" evidence="2">
    <location>
        <begin position="419"/>
        <end position="439"/>
    </location>
</feature>
<dbReference type="InterPro" id="IPR013099">
    <property type="entry name" value="K_chnl_dom"/>
</dbReference>
<keyword evidence="5" id="KW-1185">Reference proteome</keyword>
<evidence type="ECO:0000313" key="4">
    <source>
        <dbReference type="EMBL" id="EDK31208.2"/>
    </source>
</evidence>
<dbReference type="HOGENOM" id="CLU_331359_0_0_1"/>
<evidence type="ECO:0000259" key="3">
    <source>
        <dbReference type="PROSITE" id="PS50042"/>
    </source>
</evidence>
<feature type="compositionally biased region" description="Basic and acidic residues" evidence="1">
    <location>
        <begin position="1392"/>
        <end position="1410"/>
    </location>
</feature>
<feature type="compositionally biased region" description="Basic and acidic residues" evidence="1">
    <location>
        <begin position="1364"/>
        <end position="1384"/>
    </location>
</feature>
<feature type="compositionally biased region" description="Basic and acidic residues" evidence="1">
    <location>
        <begin position="1087"/>
        <end position="1100"/>
    </location>
</feature>